<comment type="caution">
    <text evidence="2">The sequence shown here is derived from an EMBL/GenBank/DDBJ whole genome shotgun (WGS) entry which is preliminary data.</text>
</comment>
<name>A0ABU6YJF2_9FABA</name>
<accession>A0ABU6YJF2</accession>
<feature type="region of interest" description="Disordered" evidence="1">
    <location>
        <begin position="41"/>
        <end position="68"/>
    </location>
</feature>
<organism evidence="2 3">
    <name type="scientific">Stylosanthes scabra</name>
    <dbReference type="NCBI Taxonomy" id="79078"/>
    <lineage>
        <taxon>Eukaryota</taxon>
        <taxon>Viridiplantae</taxon>
        <taxon>Streptophyta</taxon>
        <taxon>Embryophyta</taxon>
        <taxon>Tracheophyta</taxon>
        <taxon>Spermatophyta</taxon>
        <taxon>Magnoliopsida</taxon>
        <taxon>eudicotyledons</taxon>
        <taxon>Gunneridae</taxon>
        <taxon>Pentapetalae</taxon>
        <taxon>rosids</taxon>
        <taxon>fabids</taxon>
        <taxon>Fabales</taxon>
        <taxon>Fabaceae</taxon>
        <taxon>Papilionoideae</taxon>
        <taxon>50 kb inversion clade</taxon>
        <taxon>dalbergioids sensu lato</taxon>
        <taxon>Dalbergieae</taxon>
        <taxon>Pterocarpus clade</taxon>
        <taxon>Stylosanthes</taxon>
    </lineage>
</organism>
<dbReference type="EMBL" id="JASCZI010242297">
    <property type="protein sequence ID" value="MED6210535.1"/>
    <property type="molecule type" value="Genomic_DNA"/>
</dbReference>
<evidence type="ECO:0000313" key="2">
    <source>
        <dbReference type="EMBL" id="MED6210535.1"/>
    </source>
</evidence>
<dbReference type="Proteomes" id="UP001341840">
    <property type="component" value="Unassembled WGS sequence"/>
</dbReference>
<keyword evidence="3" id="KW-1185">Reference proteome</keyword>
<evidence type="ECO:0000313" key="3">
    <source>
        <dbReference type="Proteomes" id="UP001341840"/>
    </source>
</evidence>
<feature type="compositionally biased region" description="Basic and acidic residues" evidence="1">
    <location>
        <begin position="41"/>
        <end position="59"/>
    </location>
</feature>
<proteinExistence type="predicted"/>
<evidence type="ECO:0000256" key="1">
    <source>
        <dbReference type="SAM" id="MobiDB-lite"/>
    </source>
</evidence>
<sequence length="68" mass="7843">MAERLTLKQLGGASTAFDNQCNTPTFGFTNSRDKCHWHNNRHTERYKRKEYNTKGHPTEMDSTPAKVS</sequence>
<protein>
    <submittedName>
        <fullName evidence="2">Uncharacterized protein</fullName>
    </submittedName>
</protein>
<reference evidence="2 3" key="1">
    <citation type="journal article" date="2023" name="Plants (Basel)">
        <title>Bridging the Gap: Combining Genomics and Transcriptomics Approaches to Understand Stylosanthes scabra, an Orphan Legume from the Brazilian Caatinga.</title>
        <authorList>
            <person name="Ferreira-Neto J.R.C."/>
            <person name="da Silva M.D."/>
            <person name="Binneck E."/>
            <person name="de Melo N.F."/>
            <person name="da Silva R.H."/>
            <person name="de Melo A.L.T.M."/>
            <person name="Pandolfi V."/>
            <person name="Bustamante F.O."/>
            <person name="Brasileiro-Vidal A.C."/>
            <person name="Benko-Iseppon A.M."/>
        </authorList>
    </citation>
    <scope>NUCLEOTIDE SEQUENCE [LARGE SCALE GENOMIC DNA]</scope>
    <source>
        <tissue evidence="2">Leaves</tissue>
    </source>
</reference>
<gene>
    <name evidence="2" type="ORF">PIB30_064979</name>
</gene>